<evidence type="ECO:0000313" key="12">
    <source>
        <dbReference type="Proteomes" id="UP000051298"/>
    </source>
</evidence>
<evidence type="ECO:0000313" key="11">
    <source>
        <dbReference type="EMBL" id="CUH61269.1"/>
    </source>
</evidence>
<keyword evidence="7 9" id="KW-0472">Membrane</keyword>
<dbReference type="STRING" id="266809.PM03_12575"/>
<evidence type="ECO:0000256" key="6">
    <source>
        <dbReference type="ARBA" id="ARBA00022989"/>
    </source>
</evidence>
<dbReference type="GO" id="GO:0005886">
    <property type="term" value="C:plasma membrane"/>
    <property type="evidence" value="ECO:0007669"/>
    <property type="project" value="UniProtKB-SubCell"/>
</dbReference>
<feature type="domain" description="Tripartite ATP-independent periplasmic transporters DctQ component" evidence="10">
    <location>
        <begin position="42"/>
        <end position="162"/>
    </location>
</feature>
<dbReference type="RefSeq" id="WP_058124054.1">
    <property type="nucleotide sequence ID" value="NZ_CYRX01000031.1"/>
</dbReference>
<keyword evidence="2 9" id="KW-0813">Transport</keyword>
<feature type="transmembrane region" description="Helical" evidence="9">
    <location>
        <begin position="67"/>
        <end position="86"/>
    </location>
</feature>
<dbReference type="Proteomes" id="UP000051298">
    <property type="component" value="Unassembled WGS sequence"/>
</dbReference>
<feature type="transmembrane region" description="Helical" evidence="9">
    <location>
        <begin position="186"/>
        <end position="209"/>
    </location>
</feature>
<evidence type="ECO:0000256" key="8">
    <source>
        <dbReference type="ARBA" id="ARBA00038436"/>
    </source>
</evidence>
<evidence type="ECO:0000256" key="4">
    <source>
        <dbReference type="ARBA" id="ARBA00022519"/>
    </source>
</evidence>
<dbReference type="InterPro" id="IPR055348">
    <property type="entry name" value="DctQ"/>
</dbReference>
<evidence type="ECO:0000256" key="1">
    <source>
        <dbReference type="ARBA" id="ARBA00004429"/>
    </source>
</evidence>
<accession>A0A0P1FPZ2</accession>
<dbReference type="PANTHER" id="PTHR35011:SF4">
    <property type="entry name" value="SLL1102 PROTEIN"/>
    <property type="match status" value="1"/>
</dbReference>
<keyword evidence="4 9" id="KW-0997">Cell inner membrane</keyword>
<evidence type="ECO:0000256" key="5">
    <source>
        <dbReference type="ARBA" id="ARBA00022692"/>
    </source>
</evidence>
<reference evidence="11 12" key="1">
    <citation type="submission" date="2015-09" db="EMBL/GenBank/DDBJ databases">
        <authorList>
            <consortium name="Swine Surveillance"/>
        </authorList>
    </citation>
    <scope>NUCLEOTIDE SEQUENCE [LARGE SCALE GENOMIC DNA]</scope>
    <source>
        <strain evidence="11 12">CECT 5294</strain>
    </source>
</reference>
<dbReference type="PANTHER" id="PTHR35011">
    <property type="entry name" value="2,3-DIKETO-L-GULONATE TRAP TRANSPORTER SMALL PERMEASE PROTEIN YIAM"/>
    <property type="match status" value="1"/>
</dbReference>
<dbReference type="Pfam" id="PF04290">
    <property type="entry name" value="DctQ"/>
    <property type="match status" value="1"/>
</dbReference>
<keyword evidence="5 9" id="KW-0812">Transmembrane</keyword>
<gene>
    <name evidence="11" type="ORF">THS5294_02572</name>
</gene>
<protein>
    <recommendedName>
        <fullName evidence="9">TRAP transporter small permease protein</fullName>
    </recommendedName>
</protein>
<dbReference type="eggNOG" id="COG4665">
    <property type="taxonomic scope" value="Bacteria"/>
</dbReference>
<comment type="similarity">
    <text evidence="8 9">Belongs to the TRAP transporter small permease family.</text>
</comment>
<feature type="transmembrane region" description="Helical" evidence="9">
    <location>
        <begin position="242"/>
        <end position="260"/>
    </location>
</feature>
<comment type="subcellular location">
    <subcellularLocation>
        <location evidence="1 9">Cell inner membrane</location>
        <topology evidence="1 9">Multi-pass membrane protein</topology>
    </subcellularLocation>
</comment>
<feature type="transmembrane region" description="Helical" evidence="9">
    <location>
        <begin position="107"/>
        <end position="129"/>
    </location>
</feature>
<comment type="function">
    <text evidence="9">Part of the tripartite ATP-independent periplasmic (TRAP) transport system.</text>
</comment>
<keyword evidence="3" id="KW-1003">Cell membrane</keyword>
<dbReference type="InterPro" id="IPR007387">
    <property type="entry name" value="TRAP_DctQ"/>
</dbReference>
<evidence type="ECO:0000256" key="3">
    <source>
        <dbReference type="ARBA" id="ARBA00022475"/>
    </source>
</evidence>
<evidence type="ECO:0000256" key="2">
    <source>
        <dbReference type="ARBA" id="ARBA00022448"/>
    </source>
</evidence>
<name>A0A0P1FPZ2_9RHOB</name>
<evidence type="ECO:0000256" key="9">
    <source>
        <dbReference type="RuleBase" id="RU369079"/>
    </source>
</evidence>
<feature type="transmembrane region" description="Helical" evidence="9">
    <location>
        <begin position="34"/>
        <end position="52"/>
    </location>
</feature>
<organism evidence="11 12">
    <name type="scientific">Thalassobacter stenotrophicus</name>
    <dbReference type="NCBI Taxonomy" id="266809"/>
    <lineage>
        <taxon>Bacteria</taxon>
        <taxon>Pseudomonadati</taxon>
        <taxon>Pseudomonadota</taxon>
        <taxon>Alphaproteobacteria</taxon>
        <taxon>Rhodobacterales</taxon>
        <taxon>Roseobacteraceae</taxon>
        <taxon>Thalassobacter</taxon>
    </lineage>
</organism>
<dbReference type="AlphaFoldDB" id="A0A0P1FPZ2"/>
<sequence length="263" mass="29697">MENQEPVVAISDPGEVGRAAHNAGDRAIIQISNVFAWLFPILMMAIVAQVILRQSGFNQAWLDDMQWWLYGAAVLIAIGYAVTTNGHVRVDIFYDNYAPEKQAKIDCFGLVWLFLPFVILCWDLTIHYAIASVAAMEGSSSPNGLHNLWLLKCFMNVSFIFVGAAAWFTYTRRLATLCEPVLWKKLFYAFPSIMFLVNLVVYYASWWFIYFTSEEGTTFRQVTRADYFDEIEWGPFETAPSVAIALVLTLVLIGAARAMAPKS</sequence>
<keyword evidence="6 9" id="KW-1133">Transmembrane helix</keyword>
<dbReference type="GO" id="GO:0022857">
    <property type="term" value="F:transmembrane transporter activity"/>
    <property type="evidence" value="ECO:0007669"/>
    <property type="project" value="UniProtKB-UniRule"/>
</dbReference>
<comment type="subunit">
    <text evidence="9">The complex comprises the extracytoplasmic solute receptor protein and the two transmembrane proteins.</text>
</comment>
<comment type="caution">
    <text evidence="9">Lacks conserved residue(s) required for the propagation of feature annotation.</text>
</comment>
<evidence type="ECO:0000256" key="7">
    <source>
        <dbReference type="ARBA" id="ARBA00023136"/>
    </source>
</evidence>
<dbReference type="EMBL" id="CYRX01000031">
    <property type="protein sequence ID" value="CUH61269.1"/>
    <property type="molecule type" value="Genomic_DNA"/>
</dbReference>
<evidence type="ECO:0000259" key="10">
    <source>
        <dbReference type="Pfam" id="PF04290"/>
    </source>
</evidence>
<proteinExistence type="inferred from homology"/>
<feature type="transmembrane region" description="Helical" evidence="9">
    <location>
        <begin position="149"/>
        <end position="170"/>
    </location>
</feature>